<gene>
    <name evidence="11" type="primary">LOC101773834</name>
    <name evidence="10" type="ORF">SETIT_6G159700v2</name>
</gene>
<keyword evidence="3 6" id="KW-0863">Zinc-finger</keyword>
<dbReference type="AlphaFoldDB" id="K3YJ99"/>
<evidence type="ECO:0000256" key="1">
    <source>
        <dbReference type="ARBA" id="ARBA00003732"/>
    </source>
</evidence>
<accession>K3YJ99</accession>
<dbReference type="PANTHER" id="PTHR10634">
    <property type="entry name" value="AN1-TYPE ZINC FINGER PROTEIN"/>
    <property type="match status" value="1"/>
</dbReference>
<evidence type="ECO:0000313" key="12">
    <source>
        <dbReference type="Proteomes" id="UP000004995"/>
    </source>
</evidence>
<reference evidence="10 12" key="1">
    <citation type="journal article" date="2012" name="Nat. Biotechnol.">
        <title>Reference genome sequence of the model plant Setaria.</title>
        <authorList>
            <person name="Bennetzen J.L."/>
            <person name="Schmutz J."/>
            <person name="Wang H."/>
            <person name="Percifield R."/>
            <person name="Hawkins J."/>
            <person name="Pontaroli A.C."/>
            <person name="Estep M."/>
            <person name="Feng L."/>
            <person name="Vaughn J.N."/>
            <person name="Grimwood J."/>
            <person name="Jenkins J."/>
            <person name="Barry K."/>
            <person name="Lindquist E."/>
            <person name="Hellsten U."/>
            <person name="Deshpande S."/>
            <person name="Wang X."/>
            <person name="Wu X."/>
            <person name="Mitros T."/>
            <person name="Triplett J."/>
            <person name="Yang X."/>
            <person name="Ye C.Y."/>
            <person name="Mauro-Herrera M."/>
            <person name="Wang L."/>
            <person name="Li P."/>
            <person name="Sharma M."/>
            <person name="Sharma R."/>
            <person name="Ronald P.C."/>
            <person name="Panaud O."/>
            <person name="Kellogg E.A."/>
            <person name="Brutnell T.P."/>
            <person name="Doust A.N."/>
            <person name="Tuskan G.A."/>
            <person name="Rokhsar D."/>
            <person name="Devos K.M."/>
        </authorList>
    </citation>
    <scope>NUCLEOTIDE SEQUENCE [LARGE SCALE GENOMIC DNA]</scope>
    <source>
        <strain evidence="12">cv. Yugu1</strain>
        <strain evidence="10">Yugu1</strain>
    </source>
</reference>
<evidence type="ECO:0000259" key="9">
    <source>
        <dbReference type="PROSITE" id="PS51039"/>
    </source>
</evidence>
<dbReference type="KEGG" id="sita:101773834"/>
<evidence type="ECO:0000256" key="4">
    <source>
        <dbReference type="ARBA" id="ARBA00022833"/>
    </source>
</evidence>
<dbReference type="EMBL" id="CM003533">
    <property type="protein sequence ID" value="RCV31225.1"/>
    <property type="molecule type" value="Genomic_DNA"/>
</dbReference>
<dbReference type="SMART" id="SM00259">
    <property type="entry name" value="ZnF_A20"/>
    <property type="match status" value="2"/>
</dbReference>
<evidence type="ECO:0000256" key="5">
    <source>
        <dbReference type="ARBA" id="ARBA00023016"/>
    </source>
</evidence>
<reference evidence="11" key="3">
    <citation type="submission" date="2018-08" db="UniProtKB">
        <authorList>
            <consortium name="EnsemblPlants"/>
        </authorList>
    </citation>
    <scope>IDENTIFICATION</scope>
    <source>
        <strain evidence="11">Yugu1</strain>
    </source>
</reference>
<feature type="domain" description="A20-type" evidence="8">
    <location>
        <begin position="10"/>
        <end position="44"/>
    </location>
</feature>
<proteinExistence type="predicted"/>
<dbReference type="Pfam" id="PF01754">
    <property type="entry name" value="zf-A20"/>
    <property type="match status" value="2"/>
</dbReference>
<dbReference type="InterPro" id="IPR000058">
    <property type="entry name" value="Znf_AN1"/>
</dbReference>
<dbReference type="Pfam" id="PF01428">
    <property type="entry name" value="zf-AN1"/>
    <property type="match status" value="1"/>
</dbReference>
<evidence type="ECO:0000256" key="7">
    <source>
        <dbReference type="SAM" id="MobiDB-lite"/>
    </source>
</evidence>
<dbReference type="InterPro" id="IPR002653">
    <property type="entry name" value="Znf_A20"/>
</dbReference>
<dbReference type="PANTHER" id="PTHR10634:SF147">
    <property type="entry name" value="A20-TYPE DOMAIN-CONTAINING PROTEIN"/>
    <property type="match status" value="1"/>
</dbReference>
<comment type="function">
    <text evidence="1">May be involved in environmental stress response.</text>
</comment>
<organism evidence="11 12">
    <name type="scientific">Setaria italica</name>
    <name type="common">Foxtail millet</name>
    <name type="synonym">Panicum italicum</name>
    <dbReference type="NCBI Taxonomy" id="4555"/>
    <lineage>
        <taxon>Eukaryota</taxon>
        <taxon>Viridiplantae</taxon>
        <taxon>Streptophyta</taxon>
        <taxon>Embryophyta</taxon>
        <taxon>Tracheophyta</taxon>
        <taxon>Spermatophyta</taxon>
        <taxon>Magnoliopsida</taxon>
        <taxon>Liliopsida</taxon>
        <taxon>Poales</taxon>
        <taxon>Poaceae</taxon>
        <taxon>PACMAD clade</taxon>
        <taxon>Panicoideae</taxon>
        <taxon>Panicodae</taxon>
        <taxon>Paniceae</taxon>
        <taxon>Cenchrinae</taxon>
        <taxon>Setaria</taxon>
    </lineage>
</organism>
<feature type="compositionally biased region" description="Basic and acidic residues" evidence="7">
    <location>
        <begin position="78"/>
        <end position="101"/>
    </location>
</feature>
<dbReference type="SUPFAM" id="SSF57716">
    <property type="entry name" value="Glucocorticoid receptor-like (DNA-binding domain)"/>
    <property type="match status" value="2"/>
</dbReference>
<dbReference type="EMBL" id="AGNK02003878">
    <property type="status" value="NOT_ANNOTATED_CDS"/>
    <property type="molecule type" value="Genomic_DNA"/>
</dbReference>
<dbReference type="FunCoup" id="K3YJ99">
    <property type="interactions" value="7"/>
</dbReference>
<feature type="domain" description="A20-type" evidence="8">
    <location>
        <begin position="113"/>
        <end position="147"/>
    </location>
</feature>
<protein>
    <submittedName>
        <fullName evidence="10 11">Uncharacterized protein</fullName>
    </submittedName>
</protein>
<dbReference type="GO" id="GO:0008270">
    <property type="term" value="F:zinc ion binding"/>
    <property type="evidence" value="ECO:0007669"/>
    <property type="project" value="UniProtKB-KW"/>
</dbReference>
<dbReference type="Gramene" id="KQL01937">
    <property type="protein sequence ID" value="KQL01937"/>
    <property type="gene ID" value="SETIT_014318mg"/>
</dbReference>
<evidence type="ECO:0000313" key="10">
    <source>
        <dbReference type="EMBL" id="RCV31225.1"/>
    </source>
</evidence>
<keyword evidence="12" id="KW-1185">Reference proteome</keyword>
<evidence type="ECO:0000256" key="2">
    <source>
        <dbReference type="ARBA" id="ARBA00022723"/>
    </source>
</evidence>
<dbReference type="Gene3D" id="1.20.5.4770">
    <property type="match status" value="2"/>
</dbReference>
<dbReference type="OMA" id="IKCAANG"/>
<dbReference type="InterPro" id="IPR035896">
    <property type="entry name" value="AN1-like_Znf"/>
</dbReference>
<keyword evidence="4" id="KW-0862">Zinc</keyword>
<dbReference type="SUPFAM" id="SSF118310">
    <property type="entry name" value="AN1-like Zinc finger"/>
    <property type="match status" value="1"/>
</dbReference>
<dbReference type="GO" id="GO:0003677">
    <property type="term" value="F:DNA binding"/>
    <property type="evidence" value="ECO:0007669"/>
    <property type="project" value="InterPro"/>
</dbReference>
<evidence type="ECO:0000259" key="8">
    <source>
        <dbReference type="PROSITE" id="PS51036"/>
    </source>
</evidence>
<dbReference type="Proteomes" id="UP000004995">
    <property type="component" value="Unassembled WGS sequence"/>
</dbReference>
<dbReference type="HOGENOM" id="CLU_057016_2_0_1"/>
<reference evidence="10" key="2">
    <citation type="submission" date="2015-07" db="EMBL/GenBank/DDBJ databases">
        <authorList>
            <person name="Noorani M."/>
        </authorList>
    </citation>
    <scope>NUCLEOTIDE SEQUENCE</scope>
    <source>
        <strain evidence="10">Yugu1</strain>
    </source>
</reference>
<keyword evidence="5" id="KW-0346">Stress response</keyword>
<dbReference type="GeneID" id="101773834"/>
<dbReference type="PROSITE" id="PS51039">
    <property type="entry name" value="ZF_AN1"/>
    <property type="match status" value="1"/>
</dbReference>
<feature type="region of interest" description="Disordered" evidence="7">
    <location>
        <begin position="57"/>
        <end position="101"/>
    </location>
</feature>
<evidence type="ECO:0000256" key="3">
    <source>
        <dbReference type="ARBA" id="ARBA00022771"/>
    </source>
</evidence>
<keyword evidence="2" id="KW-0479">Metal-binding</keyword>
<evidence type="ECO:0000256" key="6">
    <source>
        <dbReference type="PROSITE-ProRule" id="PRU00449"/>
    </source>
</evidence>
<dbReference type="SMR" id="K3YJ99"/>
<dbReference type="eggNOG" id="KOG3173">
    <property type="taxonomic scope" value="Eukaryota"/>
</dbReference>
<sequence>MAAEKQEVTTAATPMCANGCGFFGSAATKNLCSQCYKEHEIKTAAVAPVAEKKVVDAAPAPAEEGKHEGSSSSSAAVAEKKVDAAPAPAEKKENVSSAETTEKHEAASVAAASAAPVMCVNGCSFFGSAATKNMCSSCYRDFLKNAHAVPAVAEKVEVVAPAHQSAPSEISSAATSSAPPRVEAPAAKAAPSRCAGAGCKKKVGLLGFVCRCGGTFCSVHRYTDKHACDFDYKTADREQIAKKNPLVVAPKINKI</sequence>
<name>K3YJ99_SETIT</name>
<feature type="domain" description="AN1-type" evidence="9">
    <location>
        <begin position="188"/>
        <end position="236"/>
    </location>
</feature>
<dbReference type="SMART" id="SM00154">
    <property type="entry name" value="ZnF_AN1"/>
    <property type="match status" value="1"/>
</dbReference>
<dbReference type="RefSeq" id="XP_004973525.1">
    <property type="nucleotide sequence ID" value="XM_004973468.4"/>
</dbReference>
<evidence type="ECO:0000313" key="11">
    <source>
        <dbReference type="EnsemblPlants" id="KQL01937"/>
    </source>
</evidence>
<dbReference type="EnsemblPlants" id="KQL01937">
    <property type="protein sequence ID" value="KQL01937"/>
    <property type="gene ID" value="SETIT_014318mg"/>
</dbReference>
<dbReference type="OrthoDB" id="428577at2759"/>
<dbReference type="Gene3D" id="4.10.1110.10">
    <property type="entry name" value="AN1-like Zinc finger"/>
    <property type="match status" value="1"/>
</dbReference>
<dbReference type="PROSITE" id="PS51036">
    <property type="entry name" value="ZF_A20"/>
    <property type="match status" value="2"/>
</dbReference>
<dbReference type="InterPro" id="IPR050652">
    <property type="entry name" value="AN1_A20_ZnFinger"/>
</dbReference>
<dbReference type="FunFam" id="4.10.1110.10:FF:000001">
    <property type="entry name" value="Zinc finger AN1-type containing 6"/>
    <property type="match status" value="1"/>
</dbReference>